<keyword evidence="4" id="KW-1185">Reference proteome</keyword>
<keyword evidence="1" id="KW-0067">ATP-binding</keyword>
<reference evidence="3" key="1">
    <citation type="submission" date="2021-10" db="EMBL/GenBank/DDBJ databases">
        <title>Tropical sea cucumber genome reveals ecological adaptation and Cuvierian tubules defense mechanism.</title>
        <authorList>
            <person name="Chen T."/>
        </authorList>
    </citation>
    <scope>NUCLEOTIDE SEQUENCE</scope>
    <source>
        <strain evidence="3">Nanhai2018</strain>
        <tissue evidence="3">Muscle</tissue>
    </source>
</reference>
<dbReference type="GO" id="GO:0006281">
    <property type="term" value="P:DNA repair"/>
    <property type="evidence" value="ECO:0007669"/>
    <property type="project" value="UniProtKB-KW"/>
</dbReference>
<dbReference type="GO" id="GO:0006310">
    <property type="term" value="P:DNA recombination"/>
    <property type="evidence" value="ECO:0007669"/>
    <property type="project" value="UniProtKB-KW"/>
</dbReference>
<name>A0A9Q0YPR4_HOLLE</name>
<dbReference type="Gene3D" id="3.40.50.300">
    <property type="entry name" value="P-loop containing nucleotide triphosphate hydrolases"/>
    <property type="match status" value="1"/>
</dbReference>
<dbReference type="InterPro" id="IPR010285">
    <property type="entry name" value="DNA_helicase_pif1-like_DEAD"/>
</dbReference>
<dbReference type="EMBL" id="JAIZAY010000017">
    <property type="protein sequence ID" value="KAJ8026272.1"/>
    <property type="molecule type" value="Genomic_DNA"/>
</dbReference>
<accession>A0A9Q0YPR4</accession>
<proteinExistence type="inferred from homology"/>
<keyword evidence="1" id="KW-0547">Nucleotide-binding</keyword>
<dbReference type="PANTHER" id="PTHR47642:SF5">
    <property type="entry name" value="ATP-DEPENDENT DNA HELICASE"/>
    <property type="match status" value="1"/>
</dbReference>
<dbReference type="GO" id="GO:0005524">
    <property type="term" value="F:ATP binding"/>
    <property type="evidence" value="ECO:0007669"/>
    <property type="project" value="UniProtKB-KW"/>
</dbReference>
<comment type="catalytic activity">
    <reaction evidence="1">
        <text>ATP + H2O = ADP + phosphate + H(+)</text>
        <dbReference type="Rhea" id="RHEA:13065"/>
        <dbReference type="ChEBI" id="CHEBI:15377"/>
        <dbReference type="ChEBI" id="CHEBI:15378"/>
        <dbReference type="ChEBI" id="CHEBI:30616"/>
        <dbReference type="ChEBI" id="CHEBI:43474"/>
        <dbReference type="ChEBI" id="CHEBI:456216"/>
        <dbReference type="EC" id="5.6.2.3"/>
    </reaction>
</comment>
<keyword evidence="1" id="KW-0347">Helicase</keyword>
<dbReference type="InterPro" id="IPR027417">
    <property type="entry name" value="P-loop_NTPase"/>
</dbReference>
<keyword evidence="1" id="KW-0233">DNA recombination</keyword>
<dbReference type="EC" id="5.6.2.3" evidence="1"/>
<evidence type="ECO:0000313" key="3">
    <source>
        <dbReference type="EMBL" id="KAJ8026272.1"/>
    </source>
</evidence>
<organism evidence="3 4">
    <name type="scientific">Holothuria leucospilota</name>
    <name type="common">Black long sea cucumber</name>
    <name type="synonym">Mertensiothuria leucospilota</name>
    <dbReference type="NCBI Taxonomy" id="206669"/>
    <lineage>
        <taxon>Eukaryota</taxon>
        <taxon>Metazoa</taxon>
        <taxon>Echinodermata</taxon>
        <taxon>Eleutherozoa</taxon>
        <taxon>Echinozoa</taxon>
        <taxon>Holothuroidea</taxon>
        <taxon>Aspidochirotacea</taxon>
        <taxon>Aspidochirotida</taxon>
        <taxon>Holothuriidae</taxon>
        <taxon>Holothuria</taxon>
    </lineage>
</organism>
<comment type="cofactor">
    <cofactor evidence="1">
        <name>Mg(2+)</name>
        <dbReference type="ChEBI" id="CHEBI:18420"/>
    </cofactor>
</comment>
<dbReference type="SUPFAM" id="SSF52540">
    <property type="entry name" value="P-loop containing nucleoside triphosphate hydrolases"/>
    <property type="match status" value="1"/>
</dbReference>
<dbReference type="GO" id="GO:0016787">
    <property type="term" value="F:hydrolase activity"/>
    <property type="evidence" value="ECO:0007669"/>
    <property type="project" value="UniProtKB-KW"/>
</dbReference>
<dbReference type="GO" id="GO:0043139">
    <property type="term" value="F:5'-3' DNA helicase activity"/>
    <property type="evidence" value="ECO:0007669"/>
    <property type="project" value="UniProtKB-EC"/>
</dbReference>
<protein>
    <recommendedName>
        <fullName evidence="1">ATP-dependent DNA helicase</fullName>
        <ecNumber evidence="1">5.6.2.3</ecNumber>
    </recommendedName>
</protein>
<keyword evidence="1" id="KW-0227">DNA damage</keyword>
<keyword evidence="1" id="KW-0378">Hydrolase</keyword>
<comment type="caution">
    <text evidence="3">The sequence shown here is derived from an EMBL/GenBank/DDBJ whole genome shotgun (WGS) entry which is preliminary data.</text>
</comment>
<comment type="similarity">
    <text evidence="1">Belongs to the helicase family.</text>
</comment>
<evidence type="ECO:0000313" key="4">
    <source>
        <dbReference type="Proteomes" id="UP001152320"/>
    </source>
</evidence>
<dbReference type="PANTHER" id="PTHR47642">
    <property type="entry name" value="ATP-DEPENDENT DNA HELICASE"/>
    <property type="match status" value="1"/>
</dbReference>
<evidence type="ECO:0000259" key="2">
    <source>
        <dbReference type="Pfam" id="PF05970"/>
    </source>
</evidence>
<feature type="domain" description="DNA helicase Pif1-like DEAD-box helicase" evidence="2">
    <location>
        <begin position="61"/>
        <end position="151"/>
    </location>
</feature>
<dbReference type="AlphaFoldDB" id="A0A9Q0YPR4"/>
<dbReference type="GO" id="GO:0000723">
    <property type="term" value="P:telomere maintenance"/>
    <property type="evidence" value="ECO:0007669"/>
    <property type="project" value="InterPro"/>
</dbReference>
<dbReference type="OrthoDB" id="416437at2759"/>
<dbReference type="InterPro" id="IPR051055">
    <property type="entry name" value="PIF1_helicase"/>
</dbReference>
<keyword evidence="1" id="KW-0234">DNA repair</keyword>
<dbReference type="Pfam" id="PF05970">
    <property type="entry name" value="PIF1"/>
    <property type="match status" value="1"/>
</dbReference>
<gene>
    <name evidence="3" type="ORF">HOLleu_34068</name>
</gene>
<dbReference type="Proteomes" id="UP001152320">
    <property type="component" value="Chromosome 17"/>
</dbReference>
<evidence type="ECO:0000256" key="1">
    <source>
        <dbReference type="RuleBase" id="RU363044"/>
    </source>
</evidence>
<sequence>MEIENQSIDVEPEEQQDAILELPTYNDGSRDQNEQHGIMLSLETLHLPFTQEAITTMLRGLNIEQRNLFSHVHKWTKQKIHDNTTKSLHIFLTGGAGTGKSQLIKCITHESRKLFTRIAESPDDITVLLVAFTGTAAFNINGQTIHSALNIFSTSLPYKPLGEDQLNTLRMK</sequence>